<organism evidence="5 6">
    <name type="scientific">Sistotremastrum suecicum HHB10207 ss-3</name>
    <dbReference type="NCBI Taxonomy" id="1314776"/>
    <lineage>
        <taxon>Eukaryota</taxon>
        <taxon>Fungi</taxon>
        <taxon>Dikarya</taxon>
        <taxon>Basidiomycota</taxon>
        <taxon>Agaricomycotina</taxon>
        <taxon>Agaricomycetes</taxon>
        <taxon>Sistotremastrales</taxon>
        <taxon>Sistotremastraceae</taxon>
        <taxon>Sistotremastrum</taxon>
    </lineage>
</organism>
<dbReference type="GO" id="GO:0071949">
    <property type="term" value="F:FAD binding"/>
    <property type="evidence" value="ECO:0007669"/>
    <property type="project" value="InterPro"/>
</dbReference>
<evidence type="ECO:0000256" key="1">
    <source>
        <dbReference type="ARBA" id="ARBA00022630"/>
    </source>
</evidence>
<dbReference type="STRING" id="1314776.A0A166J3Y9"/>
<keyword evidence="1" id="KW-0285">Flavoprotein</keyword>
<keyword evidence="2" id="KW-0274">FAD</keyword>
<dbReference type="SUPFAM" id="SSF51905">
    <property type="entry name" value="FAD/NAD(P)-binding domain"/>
    <property type="match status" value="1"/>
</dbReference>
<dbReference type="Pfam" id="PF01494">
    <property type="entry name" value="FAD_binding_3"/>
    <property type="match status" value="1"/>
</dbReference>
<evidence type="ECO:0000259" key="4">
    <source>
        <dbReference type="Pfam" id="PF01494"/>
    </source>
</evidence>
<accession>A0A166J3Y9</accession>
<dbReference type="OrthoDB" id="16820at2759"/>
<proteinExistence type="predicted"/>
<protein>
    <recommendedName>
        <fullName evidence="4">FAD-binding domain-containing protein</fullName>
    </recommendedName>
</protein>
<sequence>MAPSMLSNEHIRLAVVGGTVEALLLILAITGHAHTTARMPKGSSRFLISLYLPDPVADGSTDNGASDDDDDIIFLGKHAVEVLKRLELDRSFWSIAALHSDFPDKRHVWLQLRTVNALIGEISSWPHGISASTTTRAFRALLYSLLPPSVTVHTKQLARYSTPGADAIVDLYFEDGSTDTCDILIGACGIHSPVLQCTFPNVVPRDSGIIMYTASVETSTLRKIVGDEKAVLPQLYVSLNRAFITLPGPNPNKTSVYLYVNGLQPDSEEECTPESEPQTSSATDLAGFVADWSEELYKIALFTTNVKVRSLYELPELPSYTSGRVTLIGDDAHRMLPLHQAGPGAGIEDAYILSQVLLSGAMNPLTKIEVLKTYTFVRHPRTSKVHRFSREARDLLFLKDIDPNDPKELEQLLRRLQARYSWIFDWNIGEDALWAVRELVRDNTVDKNSNGGILGAGSLSSIAEEMKVLSSTGLGHAERHRDHVFNM</sequence>
<name>A0A166J3Y9_9AGAM</name>
<feature type="domain" description="FAD-binding" evidence="4">
    <location>
        <begin position="178"/>
        <end position="389"/>
    </location>
</feature>
<dbReference type="Proteomes" id="UP000076798">
    <property type="component" value="Unassembled WGS sequence"/>
</dbReference>
<evidence type="ECO:0000313" key="5">
    <source>
        <dbReference type="EMBL" id="KZT44341.1"/>
    </source>
</evidence>
<dbReference type="PRINTS" id="PR00420">
    <property type="entry name" value="RNGMNOXGNASE"/>
</dbReference>
<gene>
    <name evidence="5" type="ORF">SISSUDRAFT_8590</name>
</gene>
<dbReference type="Gene3D" id="3.50.50.60">
    <property type="entry name" value="FAD/NAD(P)-binding domain"/>
    <property type="match status" value="1"/>
</dbReference>
<dbReference type="GO" id="GO:0044550">
    <property type="term" value="P:secondary metabolite biosynthetic process"/>
    <property type="evidence" value="ECO:0007669"/>
    <property type="project" value="TreeGrafter"/>
</dbReference>
<evidence type="ECO:0000256" key="3">
    <source>
        <dbReference type="ARBA" id="ARBA00023002"/>
    </source>
</evidence>
<evidence type="ECO:0000313" key="6">
    <source>
        <dbReference type="Proteomes" id="UP000076798"/>
    </source>
</evidence>
<dbReference type="InterPro" id="IPR002938">
    <property type="entry name" value="FAD-bd"/>
</dbReference>
<keyword evidence="3" id="KW-0560">Oxidoreductase</keyword>
<keyword evidence="6" id="KW-1185">Reference proteome</keyword>
<dbReference type="InterPro" id="IPR036188">
    <property type="entry name" value="FAD/NAD-bd_sf"/>
</dbReference>
<evidence type="ECO:0000256" key="2">
    <source>
        <dbReference type="ARBA" id="ARBA00022827"/>
    </source>
</evidence>
<dbReference type="EMBL" id="KV428004">
    <property type="protein sequence ID" value="KZT44341.1"/>
    <property type="molecule type" value="Genomic_DNA"/>
</dbReference>
<dbReference type="InterPro" id="IPR051104">
    <property type="entry name" value="FAD_monoxygenase"/>
</dbReference>
<reference evidence="5 6" key="1">
    <citation type="journal article" date="2016" name="Mol. Biol. Evol.">
        <title>Comparative Genomics of Early-Diverging Mushroom-Forming Fungi Provides Insights into the Origins of Lignocellulose Decay Capabilities.</title>
        <authorList>
            <person name="Nagy L.G."/>
            <person name="Riley R."/>
            <person name="Tritt A."/>
            <person name="Adam C."/>
            <person name="Daum C."/>
            <person name="Floudas D."/>
            <person name="Sun H."/>
            <person name="Yadav J.S."/>
            <person name="Pangilinan J."/>
            <person name="Larsson K.H."/>
            <person name="Matsuura K."/>
            <person name="Barry K."/>
            <person name="Labutti K."/>
            <person name="Kuo R."/>
            <person name="Ohm R.A."/>
            <person name="Bhattacharya S.S."/>
            <person name="Shirouzu T."/>
            <person name="Yoshinaga Y."/>
            <person name="Martin F.M."/>
            <person name="Grigoriev I.V."/>
            <person name="Hibbett D.S."/>
        </authorList>
    </citation>
    <scope>NUCLEOTIDE SEQUENCE [LARGE SCALE GENOMIC DNA]</scope>
    <source>
        <strain evidence="5 6">HHB10207 ss-3</strain>
    </source>
</reference>
<dbReference type="GO" id="GO:0016491">
    <property type="term" value="F:oxidoreductase activity"/>
    <property type="evidence" value="ECO:0007669"/>
    <property type="project" value="UniProtKB-KW"/>
</dbReference>
<dbReference type="PANTHER" id="PTHR46720:SF1">
    <property type="entry name" value="HYDROXYLASE, PUTATIVE (AFU_ORTHOLOGUE AFUA_8G06050)-RELATED"/>
    <property type="match status" value="1"/>
</dbReference>
<dbReference type="PANTHER" id="PTHR46720">
    <property type="entry name" value="HYDROXYLASE, PUTATIVE (AFU_ORTHOLOGUE AFUA_3G01460)-RELATED"/>
    <property type="match status" value="1"/>
</dbReference>
<dbReference type="AlphaFoldDB" id="A0A166J3Y9"/>